<name>A0A4Q7NR20_9ACTN</name>
<feature type="compositionally biased region" description="Low complexity" evidence="1">
    <location>
        <begin position="59"/>
        <end position="70"/>
    </location>
</feature>
<accession>A0A4Q7NR20</accession>
<proteinExistence type="predicted"/>
<gene>
    <name evidence="2" type="ORF">EV189_1264</name>
</gene>
<feature type="region of interest" description="Disordered" evidence="1">
    <location>
        <begin position="1"/>
        <end position="80"/>
    </location>
</feature>
<feature type="compositionally biased region" description="Basic and acidic residues" evidence="1">
    <location>
        <begin position="71"/>
        <end position="80"/>
    </location>
</feature>
<sequence>MATAAGRSSSCVGGVAPGGAGSAEGMSESTHATSAGETGGLPGANAAPVTAEVADDETAPTTLAGGPATPEQERREEERG</sequence>
<keyword evidence="3" id="KW-1185">Reference proteome</keyword>
<evidence type="ECO:0000256" key="1">
    <source>
        <dbReference type="SAM" id="MobiDB-lite"/>
    </source>
</evidence>
<dbReference type="Proteomes" id="UP000293638">
    <property type="component" value="Unassembled WGS sequence"/>
</dbReference>
<evidence type="ECO:0000313" key="2">
    <source>
        <dbReference type="EMBL" id="RZS89497.1"/>
    </source>
</evidence>
<protein>
    <submittedName>
        <fullName evidence="2">Uncharacterized protein</fullName>
    </submittedName>
</protein>
<evidence type="ECO:0000313" key="3">
    <source>
        <dbReference type="Proteomes" id="UP000293638"/>
    </source>
</evidence>
<comment type="caution">
    <text evidence="2">The sequence shown here is derived from an EMBL/GenBank/DDBJ whole genome shotgun (WGS) entry which is preliminary data.</text>
</comment>
<organism evidence="2 3">
    <name type="scientific">Motilibacter rhizosphaerae</name>
    <dbReference type="NCBI Taxonomy" id="598652"/>
    <lineage>
        <taxon>Bacteria</taxon>
        <taxon>Bacillati</taxon>
        <taxon>Actinomycetota</taxon>
        <taxon>Actinomycetes</taxon>
        <taxon>Motilibacterales</taxon>
        <taxon>Motilibacteraceae</taxon>
        <taxon>Motilibacter</taxon>
    </lineage>
</organism>
<reference evidence="2 3" key="1">
    <citation type="submission" date="2019-02" db="EMBL/GenBank/DDBJ databases">
        <title>Genomic Encyclopedia of Type Strains, Phase IV (KMG-IV): sequencing the most valuable type-strain genomes for metagenomic binning, comparative biology and taxonomic classification.</title>
        <authorList>
            <person name="Goeker M."/>
        </authorList>
    </citation>
    <scope>NUCLEOTIDE SEQUENCE [LARGE SCALE GENOMIC DNA]</scope>
    <source>
        <strain evidence="2 3">DSM 45622</strain>
    </source>
</reference>
<dbReference type="AlphaFoldDB" id="A0A4Q7NR20"/>
<dbReference type="EMBL" id="SGXD01000002">
    <property type="protein sequence ID" value="RZS89497.1"/>
    <property type="molecule type" value="Genomic_DNA"/>
</dbReference>